<dbReference type="InterPro" id="IPR020449">
    <property type="entry name" value="Tscrpt_reg_AraC-type_HTH"/>
</dbReference>
<sequence length="315" mass="35160">MKHLVENAVETAAFPDRGEKFPILGKDTSLFVTTEVKTIRSSQRHGWQDLFAAHTLEHPHECLHHSVPFFWLSMGLRETEVHRSIGGRGELAVLPAYSISMAEPLTAVDCLIGNATEAVHVFLRPELLQETAYELFEIEPDRVSLLPVFGRTSTSLSWLLRAIKQSLAEPANLSQLKIDYLARALCADLLAKYSVVSPAAIKPDRYGGLTSRQLRRIDDYITEHLTRDIHIGELASLSGMGRTSFHQRFKAAMHITPHQYVMRVRVQKAKEMLGTSVLPLAEIGFACGFSDQAHFATLFKRIAGTTPASFRRSVA</sequence>
<evidence type="ECO:0000313" key="5">
    <source>
        <dbReference type="EMBL" id="NNV23115.1"/>
    </source>
</evidence>
<evidence type="ECO:0000313" key="7">
    <source>
        <dbReference type="Proteomes" id="UP000216188"/>
    </source>
</evidence>
<evidence type="ECO:0000256" key="3">
    <source>
        <dbReference type="ARBA" id="ARBA00023163"/>
    </source>
</evidence>
<evidence type="ECO:0000259" key="4">
    <source>
        <dbReference type="PROSITE" id="PS01124"/>
    </source>
</evidence>
<dbReference type="SMART" id="SM00342">
    <property type="entry name" value="HTH_ARAC"/>
    <property type="match status" value="1"/>
</dbReference>
<dbReference type="InterPro" id="IPR050204">
    <property type="entry name" value="AraC_XylS_family_regulators"/>
</dbReference>
<dbReference type="Pfam" id="PF12833">
    <property type="entry name" value="HTH_18"/>
    <property type="match status" value="1"/>
</dbReference>
<dbReference type="InterPro" id="IPR018062">
    <property type="entry name" value="HTH_AraC-typ_CS"/>
</dbReference>
<dbReference type="PANTHER" id="PTHR46796:SF6">
    <property type="entry name" value="ARAC SUBFAMILY"/>
    <property type="match status" value="1"/>
</dbReference>
<dbReference type="GeneID" id="93112098"/>
<comment type="caution">
    <text evidence="6">The sequence shown here is derived from an EMBL/GenBank/DDBJ whole genome shotgun (WGS) entry which is preliminary data.</text>
</comment>
<dbReference type="Proteomes" id="UP000526233">
    <property type="component" value="Unassembled WGS sequence"/>
</dbReference>
<dbReference type="GO" id="GO:0003700">
    <property type="term" value="F:DNA-binding transcription factor activity"/>
    <property type="evidence" value="ECO:0007669"/>
    <property type="project" value="InterPro"/>
</dbReference>
<organism evidence="6 7">
    <name type="scientific">Brucella pseudogrignonensis</name>
    <dbReference type="NCBI Taxonomy" id="419475"/>
    <lineage>
        <taxon>Bacteria</taxon>
        <taxon>Pseudomonadati</taxon>
        <taxon>Pseudomonadota</taxon>
        <taxon>Alphaproteobacteria</taxon>
        <taxon>Hyphomicrobiales</taxon>
        <taxon>Brucellaceae</taxon>
        <taxon>Brucella/Ochrobactrum group</taxon>
        <taxon>Brucella</taxon>
    </lineage>
</organism>
<dbReference type="EMBL" id="NNRM01000044">
    <property type="protein sequence ID" value="OYR22504.1"/>
    <property type="molecule type" value="Genomic_DNA"/>
</dbReference>
<reference evidence="5 8" key="2">
    <citation type="submission" date="2018-11" db="EMBL/GenBank/DDBJ databases">
        <title>Genome sequencing and analysis.</title>
        <authorList>
            <person name="Huang Y.-T."/>
        </authorList>
    </citation>
    <scope>NUCLEOTIDE SEQUENCE [LARGE SCALE GENOMIC DNA]</scope>
    <source>
        <strain evidence="5 8">SHIN</strain>
    </source>
</reference>
<proteinExistence type="predicted"/>
<dbReference type="AlphaFoldDB" id="A0A256G607"/>
<dbReference type="RefSeq" id="WP_007880824.1">
    <property type="nucleotide sequence ID" value="NZ_CP091785.1"/>
</dbReference>
<evidence type="ECO:0000256" key="1">
    <source>
        <dbReference type="ARBA" id="ARBA00023015"/>
    </source>
</evidence>
<evidence type="ECO:0000313" key="8">
    <source>
        <dbReference type="Proteomes" id="UP000526233"/>
    </source>
</evidence>
<dbReference type="Gene3D" id="1.10.10.60">
    <property type="entry name" value="Homeodomain-like"/>
    <property type="match status" value="2"/>
</dbReference>
<dbReference type="SUPFAM" id="SSF46689">
    <property type="entry name" value="Homeodomain-like"/>
    <property type="match status" value="2"/>
</dbReference>
<dbReference type="InterPro" id="IPR018060">
    <property type="entry name" value="HTH_AraC"/>
</dbReference>
<dbReference type="STRING" id="419475.A8A54_20475"/>
<dbReference type="InterPro" id="IPR009057">
    <property type="entry name" value="Homeodomain-like_sf"/>
</dbReference>
<gene>
    <name evidence="6" type="ORF">CEV34_4336</name>
    <name evidence="5" type="ORF">EHE22_22185</name>
</gene>
<accession>A0A256G607</accession>
<dbReference type="EMBL" id="PKQI01000004">
    <property type="protein sequence ID" value="NNV23115.1"/>
    <property type="molecule type" value="Genomic_DNA"/>
</dbReference>
<dbReference type="GO" id="GO:0043565">
    <property type="term" value="F:sequence-specific DNA binding"/>
    <property type="evidence" value="ECO:0007669"/>
    <property type="project" value="InterPro"/>
</dbReference>
<reference evidence="6 7" key="1">
    <citation type="submission" date="2017-07" db="EMBL/GenBank/DDBJ databases">
        <title>Phylogenetic study on the rhizospheric bacterium Ochrobactrum sp. A44.</title>
        <authorList>
            <person name="Krzyzanowska D.M."/>
            <person name="Ossowicki A."/>
            <person name="Rajewska M."/>
            <person name="Maciag T."/>
            <person name="Kaczynski Z."/>
            <person name="Czerwicka M."/>
            <person name="Jafra S."/>
        </authorList>
    </citation>
    <scope>NUCLEOTIDE SEQUENCE [LARGE SCALE GENOMIC DNA]</scope>
    <source>
        <strain evidence="6 7">CCUG 30717</strain>
    </source>
</reference>
<keyword evidence="2" id="KW-0238">DNA-binding</keyword>
<dbReference type="Proteomes" id="UP000216188">
    <property type="component" value="Unassembled WGS sequence"/>
</dbReference>
<dbReference type="PROSITE" id="PS00041">
    <property type="entry name" value="HTH_ARAC_FAMILY_1"/>
    <property type="match status" value="1"/>
</dbReference>
<keyword evidence="1" id="KW-0805">Transcription regulation</keyword>
<keyword evidence="3" id="KW-0804">Transcription</keyword>
<keyword evidence="7" id="KW-1185">Reference proteome</keyword>
<dbReference type="PANTHER" id="PTHR46796">
    <property type="entry name" value="HTH-TYPE TRANSCRIPTIONAL ACTIVATOR RHAS-RELATED"/>
    <property type="match status" value="1"/>
</dbReference>
<evidence type="ECO:0000313" key="6">
    <source>
        <dbReference type="EMBL" id="OYR22504.1"/>
    </source>
</evidence>
<evidence type="ECO:0000256" key="2">
    <source>
        <dbReference type="ARBA" id="ARBA00023125"/>
    </source>
</evidence>
<name>A0A256G607_9HYPH</name>
<protein>
    <submittedName>
        <fullName evidence="5">AraC family transcriptional regulator</fullName>
    </submittedName>
    <submittedName>
        <fullName evidence="6">Helix-turn-helix domain protein</fullName>
    </submittedName>
</protein>
<feature type="domain" description="HTH araC/xylS-type" evidence="4">
    <location>
        <begin position="215"/>
        <end position="313"/>
    </location>
</feature>
<dbReference type="PROSITE" id="PS01124">
    <property type="entry name" value="HTH_ARAC_FAMILY_2"/>
    <property type="match status" value="1"/>
</dbReference>
<dbReference type="PRINTS" id="PR00032">
    <property type="entry name" value="HTHARAC"/>
</dbReference>